<sequence length="309" mass="33619">MYAPSTLYESPTSPLRGHIPINIVRKVAQSTLEGLNVLYKEGIIHQNTAPCNPGVSREASEQFREYVWGEECLYQCEFLISFLLEFREFRGAWGGGGGGGGWASGVKVAKEGKRRVKGRLGSRAEDASISVGFWSLHSFRSGSSVDYGDDTAGADVGSDIVDVNASAATDGPDAFFTSMSISIRSSHTPIPGMGMAMVFGVGFDVGDASRRERIGVKDVGWYIAHSKIVSTSYLHSKNNVSNGSWIIASYRAYLQEPNIRMCMEWIERINQEKDIETSNSSFSIIGTSNYVTLASVETSGLYRSALDDG</sequence>
<keyword evidence="2" id="KW-1185">Reference proteome</keyword>
<organism evidence="1 2">
    <name type="scientific">Tetrapyrgos nigripes</name>
    <dbReference type="NCBI Taxonomy" id="182062"/>
    <lineage>
        <taxon>Eukaryota</taxon>
        <taxon>Fungi</taxon>
        <taxon>Dikarya</taxon>
        <taxon>Basidiomycota</taxon>
        <taxon>Agaricomycotina</taxon>
        <taxon>Agaricomycetes</taxon>
        <taxon>Agaricomycetidae</taxon>
        <taxon>Agaricales</taxon>
        <taxon>Marasmiineae</taxon>
        <taxon>Marasmiaceae</taxon>
        <taxon>Tetrapyrgos</taxon>
    </lineage>
</organism>
<proteinExistence type="predicted"/>
<evidence type="ECO:0008006" key="3">
    <source>
        <dbReference type="Google" id="ProtNLM"/>
    </source>
</evidence>
<gene>
    <name evidence="1" type="ORF">D9758_013808</name>
</gene>
<reference evidence="1 2" key="1">
    <citation type="journal article" date="2020" name="ISME J.">
        <title>Uncovering the hidden diversity of litter-decomposition mechanisms in mushroom-forming fungi.</title>
        <authorList>
            <person name="Floudas D."/>
            <person name="Bentzer J."/>
            <person name="Ahren D."/>
            <person name="Johansson T."/>
            <person name="Persson P."/>
            <person name="Tunlid A."/>
        </authorList>
    </citation>
    <scope>NUCLEOTIDE SEQUENCE [LARGE SCALE GENOMIC DNA]</scope>
    <source>
        <strain evidence="1 2">CBS 291.85</strain>
    </source>
</reference>
<dbReference type="AlphaFoldDB" id="A0A8H5CTL5"/>
<comment type="caution">
    <text evidence="1">The sequence shown here is derived from an EMBL/GenBank/DDBJ whole genome shotgun (WGS) entry which is preliminary data.</text>
</comment>
<accession>A0A8H5CTL5</accession>
<name>A0A8H5CTL5_9AGAR</name>
<protein>
    <recommendedName>
        <fullName evidence="3">Protein kinase domain-containing protein</fullName>
    </recommendedName>
</protein>
<dbReference type="Proteomes" id="UP000559256">
    <property type="component" value="Unassembled WGS sequence"/>
</dbReference>
<evidence type="ECO:0000313" key="2">
    <source>
        <dbReference type="Proteomes" id="UP000559256"/>
    </source>
</evidence>
<evidence type="ECO:0000313" key="1">
    <source>
        <dbReference type="EMBL" id="KAF5347841.1"/>
    </source>
</evidence>
<dbReference type="EMBL" id="JAACJM010000089">
    <property type="protein sequence ID" value="KAF5347841.1"/>
    <property type="molecule type" value="Genomic_DNA"/>
</dbReference>
<dbReference type="OrthoDB" id="3127966at2759"/>